<dbReference type="EMBL" id="NXLQ01000001">
    <property type="protein sequence ID" value="RDU67503.1"/>
    <property type="molecule type" value="Genomic_DNA"/>
</dbReference>
<evidence type="ECO:0000259" key="1">
    <source>
        <dbReference type="Pfam" id="PF13098"/>
    </source>
</evidence>
<evidence type="ECO:0000313" key="3">
    <source>
        <dbReference type="Proteomes" id="UP000256379"/>
    </source>
</evidence>
<dbReference type="InterPro" id="IPR012336">
    <property type="entry name" value="Thioredoxin-like_fold"/>
</dbReference>
<dbReference type="RefSeq" id="WP_115542031.1">
    <property type="nucleotide sequence ID" value="NZ_NXLQ01000001.1"/>
</dbReference>
<accession>A0A3D8IQW5</accession>
<gene>
    <name evidence="2" type="ORF">CQA53_00285</name>
</gene>
<dbReference type="AlphaFoldDB" id="A0A3D8IQW5"/>
<dbReference type="PROSITE" id="PS51257">
    <property type="entry name" value="PROKAR_LIPOPROTEIN"/>
    <property type="match status" value="1"/>
</dbReference>
<name>A0A3D8IQW5_9HELI</name>
<dbReference type="Proteomes" id="UP000256379">
    <property type="component" value="Unassembled WGS sequence"/>
</dbReference>
<dbReference type="OrthoDB" id="5366120at2"/>
<keyword evidence="3" id="KW-1185">Reference proteome</keyword>
<dbReference type="InterPro" id="IPR036249">
    <property type="entry name" value="Thioredoxin-like_sf"/>
</dbReference>
<dbReference type="Gene3D" id="3.40.30.10">
    <property type="entry name" value="Glutaredoxin"/>
    <property type="match status" value="1"/>
</dbReference>
<evidence type="ECO:0000313" key="2">
    <source>
        <dbReference type="EMBL" id="RDU67503.1"/>
    </source>
</evidence>
<sequence>MKFFIHTILSHIFVIVAISFIVACKDKGIDISDGNNKTEELENKIDSINLEIEKSYKGLEDIFVNSSLIDSDKKPILLIFGRNYCKYCEDLKNDIKSNEEIKNTLKENFVSYYINTSYSKEHRVGYLDKTMDTDELARHYNLTNTPLVLFLESNGNEILNMVGYNKVVFPPMIDFVLHNKAYKNEKDSKKRMQLFLDEYVKKSKNH</sequence>
<feature type="domain" description="Thioredoxin-like fold" evidence="1">
    <location>
        <begin position="71"/>
        <end position="165"/>
    </location>
</feature>
<proteinExistence type="predicted"/>
<reference evidence="2 3" key="1">
    <citation type="submission" date="2018-04" db="EMBL/GenBank/DDBJ databases">
        <title>Novel Campyloabacter and Helicobacter Species and Strains.</title>
        <authorList>
            <person name="Mannion A.J."/>
            <person name="Shen Z."/>
            <person name="Fox J.G."/>
        </authorList>
    </citation>
    <scope>NUCLEOTIDE SEQUENCE [LARGE SCALE GENOMIC DNA]</scope>
    <source>
        <strain evidence="2 3">MIT 17-337</strain>
    </source>
</reference>
<comment type="caution">
    <text evidence="2">The sequence shown here is derived from an EMBL/GenBank/DDBJ whole genome shotgun (WGS) entry which is preliminary data.</text>
</comment>
<organism evidence="2 3">
    <name type="scientific">Helicobacter didelphidarum</name>
    <dbReference type="NCBI Taxonomy" id="2040648"/>
    <lineage>
        <taxon>Bacteria</taxon>
        <taxon>Pseudomonadati</taxon>
        <taxon>Campylobacterota</taxon>
        <taxon>Epsilonproteobacteria</taxon>
        <taxon>Campylobacterales</taxon>
        <taxon>Helicobacteraceae</taxon>
        <taxon>Helicobacter</taxon>
    </lineage>
</organism>
<dbReference type="SUPFAM" id="SSF52833">
    <property type="entry name" value="Thioredoxin-like"/>
    <property type="match status" value="1"/>
</dbReference>
<protein>
    <recommendedName>
        <fullName evidence="1">Thioredoxin-like fold domain-containing protein</fullName>
    </recommendedName>
</protein>
<dbReference type="Pfam" id="PF13098">
    <property type="entry name" value="Thioredoxin_2"/>
    <property type="match status" value="1"/>
</dbReference>